<reference evidence="6" key="1">
    <citation type="submission" date="2021-02" db="EMBL/GenBank/DDBJ databases">
        <authorList>
            <person name="Palmer J.M."/>
        </authorList>
    </citation>
    <scope>NUCLEOTIDE SEQUENCE</scope>
    <source>
        <strain evidence="6">SCRP734</strain>
    </source>
</reference>
<evidence type="ECO:0000256" key="1">
    <source>
        <dbReference type="ARBA" id="ARBA00004613"/>
    </source>
</evidence>
<protein>
    <recommendedName>
        <fullName evidence="5">RxLR effector protein</fullName>
    </recommendedName>
</protein>
<evidence type="ECO:0000256" key="3">
    <source>
        <dbReference type="ARBA" id="ARBA00022525"/>
    </source>
</evidence>
<comment type="similarity">
    <text evidence="2 5">Belongs to the RxLR effector family.</text>
</comment>
<organism evidence="6 7">
    <name type="scientific">Phytophthora pseudosyringae</name>
    <dbReference type="NCBI Taxonomy" id="221518"/>
    <lineage>
        <taxon>Eukaryota</taxon>
        <taxon>Sar</taxon>
        <taxon>Stramenopiles</taxon>
        <taxon>Oomycota</taxon>
        <taxon>Peronosporomycetes</taxon>
        <taxon>Peronosporales</taxon>
        <taxon>Peronosporaceae</taxon>
        <taxon>Phytophthora</taxon>
    </lineage>
</organism>
<gene>
    <name evidence="6" type="ORF">PHYPSEUDO_010063</name>
</gene>
<name>A0A8T1VBZ8_9STRA</name>
<comment type="domain">
    <text evidence="5">The RxLR-dEER motif acts to carry the protein into the host cell cytoplasm through binding to cell surface phosphatidylinositol-3-phosphate.</text>
</comment>
<proteinExistence type="inferred from homology"/>
<dbReference type="OrthoDB" id="116261at2759"/>
<evidence type="ECO:0000313" key="7">
    <source>
        <dbReference type="Proteomes" id="UP000694044"/>
    </source>
</evidence>
<evidence type="ECO:0000313" key="6">
    <source>
        <dbReference type="EMBL" id="KAG7378466.1"/>
    </source>
</evidence>
<dbReference type="AlphaFoldDB" id="A0A8T1VBZ8"/>
<evidence type="ECO:0000256" key="4">
    <source>
        <dbReference type="ARBA" id="ARBA00022729"/>
    </source>
</evidence>
<keyword evidence="7" id="KW-1185">Reference proteome</keyword>
<dbReference type="EMBL" id="JAGDFM010000421">
    <property type="protein sequence ID" value="KAG7378466.1"/>
    <property type="molecule type" value="Genomic_DNA"/>
</dbReference>
<dbReference type="GO" id="GO:0005576">
    <property type="term" value="C:extracellular region"/>
    <property type="evidence" value="ECO:0007669"/>
    <property type="project" value="UniProtKB-SubCell"/>
</dbReference>
<evidence type="ECO:0000256" key="2">
    <source>
        <dbReference type="ARBA" id="ARBA00010400"/>
    </source>
</evidence>
<sequence>MRVLYIMLAAAATILASSEAATNSDQTQVSKLVSPQAVESISAGRLDEGKRRFLRTQDEGEEERVLNLATLDDLMKVEDLLKAKALGRKADAIKFGAAKNALFARFSNSDLRKNILKKIPEDKNRQWIESLWRGYVWRKILAKENNLDAAAAGRARPSTS</sequence>
<dbReference type="Proteomes" id="UP000694044">
    <property type="component" value="Unassembled WGS sequence"/>
</dbReference>
<keyword evidence="3 5" id="KW-0964">Secreted</keyword>
<dbReference type="Pfam" id="PF16810">
    <property type="entry name" value="RXLR"/>
    <property type="match status" value="1"/>
</dbReference>
<evidence type="ECO:0000256" key="5">
    <source>
        <dbReference type="RuleBase" id="RU367124"/>
    </source>
</evidence>
<comment type="function">
    <text evidence="5">Effector that suppresses plant defense responses during pathogen infection.</text>
</comment>
<dbReference type="InterPro" id="IPR031825">
    <property type="entry name" value="RXLR"/>
</dbReference>
<feature type="signal peptide" evidence="5">
    <location>
        <begin position="1"/>
        <end position="20"/>
    </location>
</feature>
<comment type="subcellular location">
    <subcellularLocation>
        <location evidence="1 5">Secreted</location>
    </subcellularLocation>
</comment>
<feature type="chain" id="PRO_5035965249" description="RxLR effector protein" evidence="5">
    <location>
        <begin position="21"/>
        <end position="160"/>
    </location>
</feature>
<accession>A0A8T1VBZ8</accession>
<keyword evidence="4 5" id="KW-0732">Signal</keyword>
<comment type="caution">
    <text evidence="6">The sequence shown here is derived from an EMBL/GenBank/DDBJ whole genome shotgun (WGS) entry which is preliminary data.</text>
</comment>